<dbReference type="AlphaFoldDB" id="A0A1Z4BL37"/>
<sequence>MKHLIYIFSLLLLSCNYLDKDPDASLNVPLDSEEKIAELLTGAYPDASYFPFLETRTDNVAERENGVHTRLNEAMYRWEDEDQEDLDAPLFYWNSCYRGIAQANKALELLARYPKTERVKALYGEAFLLRAYLHFMLVNIWAEPYKGEASKNDMGIPYLTTPEKNALVQYNRGTVYEVYQKIETDLKLGISLVSDAYYAKPKFHFNKRAAYAFASRFYLFKGEWQTVIDYANYVLTQPKTQLRHWKKDYYDVYAFNNRPYLYQRYTQPEEEANLLITTVQSRWARELPTAKYGFTTQLMNNNAAYYTPATSPTPVYNGMYIAKFDELSLFGSTGSKPTDLYVSNVLFTTDEVMLNRMEAYAMLKNYNQLLLEYREFQKIKFDNPRNITVEDLIASTDDDYRNYSPFYGLSIRQLGAIKNIAFLRQWEFMHEGMRWLDIRRFYTPVNRTNEPLQKEDLRKVIQLPIEAINRGLPANPR</sequence>
<dbReference type="InterPro" id="IPR011990">
    <property type="entry name" value="TPR-like_helical_dom_sf"/>
</dbReference>
<evidence type="ECO:0000313" key="2">
    <source>
        <dbReference type="EMBL" id="ASF41969.1"/>
    </source>
</evidence>
<evidence type="ECO:0000259" key="1">
    <source>
        <dbReference type="Pfam" id="PF14322"/>
    </source>
</evidence>
<accession>A0A1Z4BL37</accession>
<protein>
    <submittedName>
        <fullName evidence="2">RagB/SusD family protein</fullName>
    </submittedName>
</protein>
<dbReference type="Gene3D" id="1.25.40.390">
    <property type="match status" value="2"/>
</dbReference>
<dbReference type="Pfam" id="PF14322">
    <property type="entry name" value="SusD-like_3"/>
    <property type="match status" value="1"/>
</dbReference>
<dbReference type="SUPFAM" id="SSF48452">
    <property type="entry name" value="TPR-like"/>
    <property type="match status" value="1"/>
</dbReference>
<gene>
    <name evidence="2" type="ORF">CBG49_02055</name>
</gene>
<keyword evidence="3" id="KW-1185">Reference proteome</keyword>
<proteinExistence type="predicted"/>
<dbReference type="Proteomes" id="UP000197007">
    <property type="component" value="Chromosome"/>
</dbReference>
<evidence type="ECO:0000313" key="3">
    <source>
        <dbReference type="Proteomes" id="UP000197007"/>
    </source>
</evidence>
<dbReference type="InterPro" id="IPR033985">
    <property type="entry name" value="SusD-like_N"/>
</dbReference>
<name>A0A1Z4BL37_9FLAO</name>
<reference evidence="3" key="1">
    <citation type="submission" date="2017-06" db="EMBL/GenBank/DDBJ databases">
        <title>Complete genome sequence of Capnocytophaga sp. KCOM 1579 (=ChDC OS43) isolated from a human refractory periapical abscess lesion.</title>
        <authorList>
            <person name="Kook J.-K."/>
            <person name="Park S.-N."/>
            <person name="Lim Y.K."/>
            <person name="Roh H."/>
        </authorList>
    </citation>
    <scope>NUCLEOTIDE SEQUENCE [LARGE SCALE GENOMIC DNA]</scope>
    <source>
        <strain evidence="3">ChDC OS43</strain>
    </source>
</reference>
<organism evidence="2 3">
    <name type="scientific">Capnocytophaga endodontalis</name>
    <dbReference type="NCBI Taxonomy" id="2708117"/>
    <lineage>
        <taxon>Bacteria</taxon>
        <taxon>Pseudomonadati</taxon>
        <taxon>Bacteroidota</taxon>
        <taxon>Flavobacteriia</taxon>
        <taxon>Flavobacteriales</taxon>
        <taxon>Flavobacteriaceae</taxon>
        <taxon>Capnocytophaga</taxon>
    </lineage>
</organism>
<dbReference type="KEGG" id="capn:CBG49_02055"/>
<dbReference type="RefSeq" id="WP_088593166.1">
    <property type="nucleotide sequence ID" value="NZ_CP022022.1"/>
</dbReference>
<feature type="domain" description="SusD-like N-terminal" evidence="1">
    <location>
        <begin position="16"/>
        <end position="219"/>
    </location>
</feature>
<dbReference type="PROSITE" id="PS51257">
    <property type="entry name" value="PROKAR_LIPOPROTEIN"/>
    <property type="match status" value="1"/>
</dbReference>
<dbReference type="EMBL" id="CP022022">
    <property type="protein sequence ID" value="ASF41969.1"/>
    <property type="molecule type" value="Genomic_DNA"/>
</dbReference>